<accession>A0A7J8AN63</accession>
<name>A0A7J8AN63_MYOMY</name>
<dbReference type="AlphaFoldDB" id="A0A7J8AN63"/>
<keyword evidence="1" id="KW-0812">Transmembrane</keyword>
<feature type="transmembrane region" description="Helical" evidence="1">
    <location>
        <begin position="6"/>
        <end position="27"/>
    </location>
</feature>
<keyword evidence="1" id="KW-1133">Transmembrane helix</keyword>
<protein>
    <submittedName>
        <fullName evidence="2">Uncharacterized protein</fullName>
    </submittedName>
</protein>
<dbReference type="Proteomes" id="UP000527355">
    <property type="component" value="Unassembled WGS sequence"/>
</dbReference>
<comment type="caution">
    <text evidence="2">The sequence shown here is derived from an EMBL/GenBank/DDBJ whole genome shotgun (WGS) entry which is preliminary data.</text>
</comment>
<evidence type="ECO:0000256" key="1">
    <source>
        <dbReference type="SAM" id="Phobius"/>
    </source>
</evidence>
<keyword evidence="3" id="KW-1185">Reference proteome</keyword>
<sequence length="121" mass="13443">MEGNFESFTSGLFLSVTVNVILCLHLLRKKPCRDPRADEQHPHRGCTTVKRACPPSSAPFLPGLKNYMLTGKTQLTLVEFNKRLGVICQVLHGGVYPLPHRKEFEQGLQQISSTGAVLPED</sequence>
<keyword evidence="1" id="KW-0472">Membrane</keyword>
<gene>
    <name evidence="2" type="ORF">mMyoMyo1_008128</name>
</gene>
<evidence type="ECO:0000313" key="2">
    <source>
        <dbReference type="EMBL" id="KAF6387665.1"/>
    </source>
</evidence>
<organism evidence="2 3">
    <name type="scientific">Myotis myotis</name>
    <name type="common">Greater mouse-eared bat</name>
    <name type="synonym">Vespertilio myotis</name>
    <dbReference type="NCBI Taxonomy" id="51298"/>
    <lineage>
        <taxon>Eukaryota</taxon>
        <taxon>Metazoa</taxon>
        <taxon>Chordata</taxon>
        <taxon>Craniata</taxon>
        <taxon>Vertebrata</taxon>
        <taxon>Euteleostomi</taxon>
        <taxon>Mammalia</taxon>
        <taxon>Eutheria</taxon>
        <taxon>Laurasiatheria</taxon>
        <taxon>Chiroptera</taxon>
        <taxon>Yangochiroptera</taxon>
        <taxon>Vespertilionidae</taxon>
        <taxon>Myotis</taxon>
    </lineage>
</organism>
<dbReference type="EMBL" id="JABWUV010000001">
    <property type="protein sequence ID" value="KAF6387665.1"/>
    <property type="molecule type" value="Genomic_DNA"/>
</dbReference>
<evidence type="ECO:0000313" key="3">
    <source>
        <dbReference type="Proteomes" id="UP000527355"/>
    </source>
</evidence>
<proteinExistence type="predicted"/>
<reference evidence="2 3" key="1">
    <citation type="journal article" date="2020" name="Nature">
        <title>Six reference-quality genomes reveal evolution of bat adaptations.</title>
        <authorList>
            <person name="Jebb D."/>
            <person name="Huang Z."/>
            <person name="Pippel M."/>
            <person name="Hughes G.M."/>
            <person name="Lavrichenko K."/>
            <person name="Devanna P."/>
            <person name="Winkler S."/>
            <person name="Jermiin L.S."/>
            <person name="Skirmuntt E.C."/>
            <person name="Katzourakis A."/>
            <person name="Burkitt-Gray L."/>
            <person name="Ray D.A."/>
            <person name="Sullivan K.A.M."/>
            <person name="Roscito J.G."/>
            <person name="Kirilenko B.M."/>
            <person name="Davalos L.M."/>
            <person name="Corthals A.P."/>
            <person name="Power M.L."/>
            <person name="Jones G."/>
            <person name="Ransome R.D."/>
            <person name="Dechmann D.K.N."/>
            <person name="Locatelli A.G."/>
            <person name="Puechmaille S.J."/>
            <person name="Fedrigo O."/>
            <person name="Jarvis E.D."/>
            <person name="Hiller M."/>
            <person name="Vernes S.C."/>
            <person name="Myers E.W."/>
            <person name="Teeling E.C."/>
        </authorList>
    </citation>
    <scope>NUCLEOTIDE SEQUENCE [LARGE SCALE GENOMIC DNA]</scope>
    <source>
        <strain evidence="2">MMyoMyo1</strain>
        <tissue evidence="2">Flight muscle</tissue>
    </source>
</reference>